<evidence type="ECO:0000256" key="3">
    <source>
        <dbReference type="ARBA" id="ARBA00020987"/>
    </source>
</evidence>
<comment type="function">
    <text evidence="11">Histone methyltransferase that specifically trimethylates histone H3 to form H3K79me3. This methylation is required for telomere silencing and for the pachytene checkpoint during the meiotic cell cycle by allowing the recruitment of RAD9 to double strand breaks. Nucleosomes are preferred as substrate compared to free histone.</text>
</comment>
<dbReference type="GO" id="GO:0032259">
    <property type="term" value="P:methylation"/>
    <property type="evidence" value="ECO:0007669"/>
    <property type="project" value="UniProtKB-KW"/>
</dbReference>
<accession>F0W4P2</accession>
<dbReference type="Gene3D" id="3.40.50.150">
    <property type="entry name" value="Vaccinia Virus protein VP39"/>
    <property type="match status" value="1"/>
</dbReference>
<dbReference type="Pfam" id="PF08123">
    <property type="entry name" value="DOT1"/>
    <property type="match status" value="1"/>
</dbReference>
<evidence type="ECO:0000256" key="11">
    <source>
        <dbReference type="RuleBase" id="RU271113"/>
    </source>
</evidence>
<keyword evidence="8 11" id="KW-0539">Nucleus</keyword>
<keyword evidence="5 11" id="KW-0808">Transferase</keyword>
<evidence type="ECO:0000256" key="10">
    <source>
        <dbReference type="ARBA" id="ARBA00047770"/>
    </source>
</evidence>
<evidence type="ECO:0000256" key="8">
    <source>
        <dbReference type="ARBA" id="ARBA00023242"/>
    </source>
</evidence>
<dbReference type="CDD" id="cd02440">
    <property type="entry name" value="AdoMet_MTases"/>
    <property type="match status" value="1"/>
</dbReference>
<comment type="miscellaneous">
    <text evidence="11">In contrast to other lysine histone methyltransferases, it does not contain a SET domain, suggesting the existence of another mechanism for methylation of lysine residues of histones.</text>
</comment>
<sequence>MRHIVYRYTYNSITSQIQKFKSTSYRFAQPCNNHFPITTTYMSCKSNTRLESPISLDKTVNGSASYRHRHTYNTRSTINLPDKQPLLSTYRHSLTNEHIVEQPRSRDFLSMRYRAPSPSAPETPTLSSKMRSAYSPKPSIYSPIQDHKHPHSESTSVRACPAPKSRKESAEKSNNDISFTISRGVLSRVQKKSGRVSVESRISRFDLLDSSAEDAGRLRRSTLAACTSDRLFPNIDLDVKQSRRSTLSVYDTPRLDTVEGARSHLCSERYRKAVGGNKVATPAVVPAPEHSFSPLDGVLKTKQTPQKHAILKTPSGRMSLENLLTPQVCHAAAVPALLASLYREQEHDDRDLYKVSSHLAREMTQDSQCSAYVNRLNSNEFVRLLTYGEVSCSSVSETIIPFLDLREDDVFYDLGCGTGKIVVQVAIETACLVSKGIELMKNRVLEGKRALQRLNTNCSQYIVGRAIEIVHGDICLPPSIAPITDASVVFINNVMFGPDLMLKILGVLAKIPNLRRVITLRRICERHRHEKCSRRGDYCVDYVHPPIQADIKVSWADRTSVYCYQRTSTANLPSENRLMRS</sequence>
<evidence type="ECO:0000256" key="7">
    <source>
        <dbReference type="ARBA" id="ARBA00022853"/>
    </source>
</evidence>
<dbReference type="AlphaFoldDB" id="F0W4P2"/>
<dbReference type="GO" id="GO:0000077">
    <property type="term" value="P:DNA damage checkpoint signaling"/>
    <property type="evidence" value="ECO:0007669"/>
    <property type="project" value="TreeGrafter"/>
</dbReference>
<evidence type="ECO:0000256" key="12">
    <source>
        <dbReference type="SAM" id="MobiDB-lite"/>
    </source>
</evidence>
<dbReference type="InterPro" id="IPR030445">
    <property type="entry name" value="H3-K79_meTrfase"/>
</dbReference>
<keyword evidence="6 11" id="KW-0949">S-adenosyl-L-methionine</keyword>
<keyword evidence="4 11" id="KW-0489">Methyltransferase</keyword>
<feature type="compositionally biased region" description="Basic and acidic residues" evidence="12">
    <location>
        <begin position="165"/>
        <end position="174"/>
    </location>
</feature>
<feature type="region of interest" description="Disordered" evidence="12">
    <location>
        <begin position="114"/>
        <end position="175"/>
    </location>
</feature>
<dbReference type="EMBL" id="FR824063">
    <property type="protein sequence ID" value="CCA16076.1"/>
    <property type="molecule type" value="Genomic_DNA"/>
</dbReference>
<evidence type="ECO:0000256" key="4">
    <source>
        <dbReference type="ARBA" id="ARBA00022603"/>
    </source>
</evidence>
<dbReference type="InterPro" id="IPR025789">
    <property type="entry name" value="DOT1_dom"/>
</dbReference>
<keyword evidence="7 11" id="KW-0156">Chromatin regulator</keyword>
<reference evidence="14" key="1">
    <citation type="journal article" date="2011" name="PLoS Biol.">
        <title>Gene gain and loss during evolution of obligate parasitism in the white rust pathogen of Arabidopsis thaliana.</title>
        <authorList>
            <person name="Kemen E."/>
            <person name="Gardiner A."/>
            <person name="Schultz-Larsen T."/>
            <person name="Kemen A.C."/>
            <person name="Balmuth A.L."/>
            <person name="Robert-Seilaniantz A."/>
            <person name="Bailey K."/>
            <person name="Holub E."/>
            <person name="Studholme D.J."/>
            <person name="Maclean D."/>
            <person name="Jones J.D."/>
        </authorList>
    </citation>
    <scope>NUCLEOTIDE SEQUENCE</scope>
</reference>
<dbReference type="PANTHER" id="PTHR21451">
    <property type="entry name" value="HISTONE H3 METHYLTRANSFERASE"/>
    <property type="match status" value="1"/>
</dbReference>
<comment type="similarity">
    <text evidence="11">Belongs to the class I-like SAM-binding methyltransferase superfamily. DOT1 family.</text>
</comment>
<feature type="compositionally biased region" description="Polar residues" evidence="12">
    <location>
        <begin position="120"/>
        <end position="130"/>
    </location>
</feature>
<comment type="subcellular location">
    <subcellularLocation>
        <location evidence="1 11">Nucleus</location>
    </subcellularLocation>
</comment>
<dbReference type="PROSITE" id="PS51569">
    <property type="entry name" value="DOT1"/>
    <property type="match status" value="1"/>
</dbReference>
<dbReference type="GO" id="GO:0006281">
    <property type="term" value="P:DNA repair"/>
    <property type="evidence" value="ECO:0007669"/>
    <property type="project" value="TreeGrafter"/>
</dbReference>
<dbReference type="HOGENOM" id="CLU_469646_0_0_1"/>
<evidence type="ECO:0000256" key="1">
    <source>
        <dbReference type="ARBA" id="ARBA00004123"/>
    </source>
</evidence>
<name>F0W4P2_9STRA</name>
<reference evidence="14" key="2">
    <citation type="submission" date="2011-02" db="EMBL/GenBank/DDBJ databases">
        <authorList>
            <person name="MacLean D."/>
        </authorList>
    </citation>
    <scope>NUCLEOTIDE SEQUENCE</scope>
</reference>
<gene>
    <name evidence="14" type="primary">AlNc14C18G1863</name>
    <name evidence="14" type="ORF">ALNC14_022190</name>
</gene>
<comment type="catalytic activity">
    <reaction evidence="10 11">
        <text>L-lysyl(79)-[histone H3] + 3 S-adenosyl-L-methionine = N(6),N(6),N(6)-trimethyl-L-lysyl(79)-[histone H3] + 3 S-adenosyl-L-homocysteine + 3 H(+)</text>
        <dbReference type="Rhea" id="RHEA:60328"/>
        <dbReference type="Rhea" id="RHEA-COMP:15549"/>
        <dbReference type="Rhea" id="RHEA-COMP:15552"/>
        <dbReference type="ChEBI" id="CHEBI:15378"/>
        <dbReference type="ChEBI" id="CHEBI:29969"/>
        <dbReference type="ChEBI" id="CHEBI:57856"/>
        <dbReference type="ChEBI" id="CHEBI:59789"/>
        <dbReference type="ChEBI" id="CHEBI:61961"/>
        <dbReference type="EC" id="2.1.1.360"/>
    </reaction>
</comment>
<evidence type="ECO:0000256" key="9">
    <source>
        <dbReference type="ARBA" id="ARBA00029821"/>
    </source>
</evidence>
<dbReference type="PANTHER" id="PTHR21451:SF0">
    <property type="entry name" value="HISTONE-LYSINE N-METHYLTRANSFERASE, H3 LYSINE-79 SPECIFIC"/>
    <property type="match status" value="1"/>
</dbReference>
<dbReference type="InterPro" id="IPR029063">
    <property type="entry name" value="SAM-dependent_MTases_sf"/>
</dbReference>
<dbReference type="EC" id="2.1.1.360" evidence="2 11"/>
<dbReference type="GO" id="GO:0140956">
    <property type="term" value="F:histone H3K79 trimethyltransferase activity"/>
    <property type="evidence" value="ECO:0007669"/>
    <property type="project" value="UniProtKB-EC"/>
</dbReference>
<dbReference type="SUPFAM" id="SSF53335">
    <property type="entry name" value="S-adenosyl-L-methionine-dependent methyltransferases"/>
    <property type="match status" value="1"/>
</dbReference>
<proteinExistence type="inferred from homology"/>
<feature type="domain" description="DOT1" evidence="13">
    <location>
        <begin position="233"/>
        <end position="580"/>
    </location>
</feature>
<evidence type="ECO:0000256" key="2">
    <source>
        <dbReference type="ARBA" id="ARBA00012190"/>
    </source>
</evidence>
<protein>
    <recommendedName>
        <fullName evidence="3 11">Histone-lysine N-methyltransferase, H3 lysine-79 specific</fullName>
        <ecNumber evidence="2 11">2.1.1.360</ecNumber>
    </recommendedName>
    <alternativeName>
        <fullName evidence="9 11">Histone H3-K79 methyltransferase</fullName>
    </alternativeName>
</protein>
<evidence type="ECO:0000256" key="6">
    <source>
        <dbReference type="ARBA" id="ARBA00022691"/>
    </source>
</evidence>
<evidence type="ECO:0000313" key="14">
    <source>
        <dbReference type="EMBL" id="CCA16076.1"/>
    </source>
</evidence>
<evidence type="ECO:0000259" key="13">
    <source>
        <dbReference type="PROSITE" id="PS51569"/>
    </source>
</evidence>
<dbReference type="GO" id="GO:0005634">
    <property type="term" value="C:nucleus"/>
    <property type="evidence" value="ECO:0007669"/>
    <property type="project" value="UniProtKB-SubCell"/>
</dbReference>
<evidence type="ECO:0000256" key="5">
    <source>
        <dbReference type="ARBA" id="ARBA00022679"/>
    </source>
</evidence>
<organism evidence="14">
    <name type="scientific">Albugo laibachii Nc14</name>
    <dbReference type="NCBI Taxonomy" id="890382"/>
    <lineage>
        <taxon>Eukaryota</taxon>
        <taxon>Sar</taxon>
        <taxon>Stramenopiles</taxon>
        <taxon>Oomycota</taxon>
        <taxon>Peronosporomycetes</taxon>
        <taxon>Albuginales</taxon>
        <taxon>Albuginaceae</taxon>
        <taxon>Albugo</taxon>
    </lineage>
</organism>